<sequence length="157" mass="17031">MGFHMHLKAVVVEQPPQDFDALAELFAEAYDRGFPTDEIEDLIHKDFFQVDTLCKAASPDEAGELVIFGGAPVHPPAGSPEPPFVVLDPDGVRAAAAFLASSSFERLWETGGAAVAERWGWPEDEIRSAFESHVTGLRDTYGRAAALGLAMAKHFSF</sequence>
<dbReference type="EMBL" id="CP061281">
    <property type="protein sequence ID" value="QNS03964.1"/>
    <property type="molecule type" value="Genomic_DNA"/>
</dbReference>
<dbReference type="Gene3D" id="3.40.1760.10">
    <property type="entry name" value="YfbM-like super family"/>
    <property type="match status" value="1"/>
</dbReference>
<reference evidence="1 2" key="1">
    <citation type="submission" date="2020-09" db="EMBL/GenBank/DDBJ databases">
        <title>A novel species.</title>
        <authorList>
            <person name="Gao J."/>
        </authorList>
    </citation>
    <scope>NUCLEOTIDE SEQUENCE [LARGE SCALE GENOMIC DNA]</scope>
    <source>
        <strain evidence="1 2">CRXT-Y-14</strain>
    </source>
</reference>
<evidence type="ECO:0000313" key="1">
    <source>
        <dbReference type="EMBL" id="QNS03964.1"/>
    </source>
</evidence>
<evidence type="ECO:0000313" key="2">
    <source>
        <dbReference type="Proteomes" id="UP000516428"/>
    </source>
</evidence>
<keyword evidence="2" id="KW-1185">Reference proteome</keyword>
<dbReference type="RefSeq" id="WP_188336707.1">
    <property type="nucleotide sequence ID" value="NZ_CP061281.1"/>
</dbReference>
<dbReference type="AlphaFoldDB" id="A0A7H1B5F9"/>
<dbReference type="KEGG" id="sxn:IAG42_10210"/>
<name>A0A7H1B5F9_9ACTN</name>
<dbReference type="InterPro" id="IPR035944">
    <property type="entry name" value="YfbM-like_sf"/>
</dbReference>
<protein>
    <submittedName>
        <fullName evidence="1">Uncharacterized protein</fullName>
    </submittedName>
</protein>
<gene>
    <name evidence="1" type="ORF">IAG42_10210</name>
</gene>
<dbReference type="Proteomes" id="UP000516428">
    <property type="component" value="Chromosome"/>
</dbReference>
<accession>A0A7H1B5F9</accession>
<organism evidence="1 2">
    <name type="scientific">Streptomyces xanthii</name>
    <dbReference type="NCBI Taxonomy" id="2768069"/>
    <lineage>
        <taxon>Bacteria</taxon>
        <taxon>Bacillati</taxon>
        <taxon>Actinomycetota</taxon>
        <taxon>Actinomycetes</taxon>
        <taxon>Kitasatosporales</taxon>
        <taxon>Streptomycetaceae</taxon>
        <taxon>Streptomyces</taxon>
    </lineage>
</organism>
<proteinExistence type="predicted"/>